<feature type="transmembrane region" description="Helical" evidence="5">
    <location>
        <begin position="182"/>
        <end position="202"/>
    </location>
</feature>
<sequence length="260" mass="26847">METGLLRDALTLVAGVATGIMSGTFGVGGAVISTPAIRALGCTAALAVGTTLPSILPGAVTGSWRYRQGELIRWQVIAFTAPSGVVAAVVGAWVSPRVPGNGHLLMVLTALLLMWSAINMIRSVTPKDSNIEVDGVAKSKNIFAVLTGVFAGGLSGLLGLGGGIIMVPLFRKWLGLPIKNAVATSLICVGCFAVPGTITHALENGIDWRFALWLTAGVVVGAPLGSKMALKMSDRKLQRVFGLFLALISVVYGLGELLAL</sequence>
<dbReference type="GO" id="GO:0016020">
    <property type="term" value="C:membrane"/>
    <property type="evidence" value="ECO:0007669"/>
    <property type="project" value="UniProtKB-SubCell"/>
</dbReference>
<gene>
    <name evidence="6" type="ORF">UFOPK1353_00675</name>
</gene>
<feature type="transmembrane region" description="Helical" evidence="5">
    <location>
        <begin position="39"/>
        <end position="60"/>
    </location>
</feature>
<accession>A0A6J6BB43</accession>
<dbReference type="InterPro" id="IPR051598">
    <property type="entry name" value="TSUP/Inactive_protease-like"/>
</dbReference>
<evidence type="ECO:0000256" key="3">
    <source>
        <dbReference type="ARBA" id="ARBA00022989"/>
    </source>
</evidence>
<evidence type="ECO:0000256" key="5">
    <source>
        <dbReference type="SAM" id="Phobius"/>
    </source>
</evidence>
<keyword evidence="4 5" id="KW-0472">Membrane</keyword>
<evidence type="ECO:0000313" key="6">
    <source>
        <dbReference type="EMBL" id="CAB4536192.1"/>
    </source>
</evidence>
<feature type="transmembrane region" description="Helical" evidence="5">
    <location>
        <begin position="72"/>
        <end position="92"/>
    </location>
</feature>
<dbReference type="Pfam" id="PF01925">
    <property type="entry name" value="TauE"/>
    <property type="match status" value="1"/>
</dbReference>
<evidence type="ECO:0000256" key="1">
    <source>
        <dbReference type="ARBA" id="ARBA00004141"/>
    </source>
</evidence>
<dbReference type="PANTHER" id="PTHR43701">
    <property type="entry name" value="MEMBRANE TRANSPORTER PROTEIN MJ0441-RELATED"/>
    <property type="match status" value="1"/>
</dbReference>
<dbReference type="InterPro" id="IPR002781">
    <property type="entry name" value="TM_pro_TauE-like"/>
</dbReference>
<proteinExistence type="predicted"/>
<feature type="transmembrane region" description="Helical" evidence="5">
    <location>
        <begin position="142"/>
        <end position="170"/>
    </location>
</feature>
<feature type="transmembrane region" description="Helical" evidence="5">
    <location>
        <begin position="104"/>
        <end position="122"/>
    </location>
</feature>
<keyword evidence="2 5" id="KW-0812">Transmembrane</keyword>
<organism evidence="6">
    <name type="scientific">freshwater metagenome</name>
    <dbReference type="NCBI Taxonomy" id="449393"/>
    <lineage>
        <taxon>unclassified sequences</taxon>
        <taxon>metagenomes</taxon>
        <taxon>ecological metagenomes</taxon>
    </lineage>
</organism>
<evidence type="ECO:0000256" key="4">
    <source>
        <dbReference type="ARBA" id="ARBA00023136"/>
    </source>
</evidence>
<feature type="transmembrane region" description="Helical" evidence="5">
    <location>
        <begin position="208"/>
        <end position="225"/>
    </location>
</feature>
<evidence type="ECO:0000256" key="2">
    <source>
        <dbReference type="ARBA" id="ARBA00022692"/>
    </source>
</evidence>
<reference evidence="6" key="1">
    <citation type="submission" date="2020-05" db="EMBL/GenBank/DDBJ databases">
        <authorList>
            <person name="Chiriac C."/>
            <person name="Salcher M."/>
            <person name="Ghai R."/>
            <person name="Kavagutti S V."/>
        </authorList>
    </citation>
    <scope>NUCLEOTIDE SEQUENCE</scope>
</reference>
<feature type="transmembrane region" description="Helical" evidence="5">
    <location>
        <begin position="12"/>
        <end position="32"/>
    </location>
</feature>
<name>A0A6J6BB43_9ZZZZ</name>
<protein>
    <submittedName>
        <fullName evidence="6">Unannotated protein</fullName>
    </submittedName>
</protein>
<comment type="subcellular location">
    <subcellularLocation>
        <location evidence="1">Membrane</location>
        <topology evidence="1">Multi-pass membrane protein</topology>
    </subcellularLocation>
</comment>
<keyword evidence="3 5" id="KW-1133">Transmembrane helix</keyword>
<dbReference type="PANTHER" id="PTHR43701:SF2">
    <property type="entry name" value="MEMBRANE TRANSPORTER PROTEIN YJNA-RELATED"/>
    <property type="match status" value="1"/>
</dbReference>
<feature type="transmembrane region" description="Helical" evidence="5">
    <location>
        <begin position="237"/>
        <end position="255"/>
    </location>
</feature>
<dbReference type="AlphaFoldDB" id="A0A6J6BB43"/>
<dbReference type="EMBL" id="CAEZSE010000098">
    <property type="protein sequence ID" value="CAB4536192.1"/>
    <property type="molecule type" value="Genomic_DNA"/>
</dbReference>